<comment type="catalytic activity">
    <reaction evidence="9">
        <text>a 2'-deoxyadenosine in DNA + S-adenosyl-L-methionine = an N(6)-methyl-2'-deoxyadenosine in DNA + S-adenosyl-L-homocysteine + H(+)</text>
        <dbReference type="Rhea" id="RHEA:15197"/>
        <dbReference type="Rhea" id="RHEA-COMP:12418"/>
        <dbReference type="Rhea" id="RHEA-COMP:12419"/>
        <dbReference type="ChEBI" id="CHEBI:15378"/>
        <dbReference type="ChEBI" id="CHEBI:57856"/>
        <dbReference type="ChEBI" id="CHEBI:59789"/>
        <dbReference type="ChEBI" id="CHEBI:90615"/>
        <dbReference type="ChEBI" id="CHEBI:90616"/>
        <dbReference type="EC" id="2.1.1.72"/>
    </reaction>
</comment>
<keyword evidence="6" id="KW-0949">S-adenosyl-L-methionine</keyword>
<evidence type="ECO:0000256" key="1">
    <source>
        <dbReference type="ARBA" id="ARBA00006594"/>
    </source>
</evidence>
<accession>A0A1J1E5U3</accession>
<dbReference type="GO" id="GO:0008170">
    <property type="term" value="F:N-methyltransferase activity"/>
    <property type="evidence" value="ECO:0007669"/>
    <property type="project" value="InterPro"/>
</dbReference>
<sequence>MLKEKQRESILSTNLVNNGWNIEGEAYEKNVYFSEPPYLDQQQKLGDKKPHCILYQTGTNKPIAVIEVKKSAKNLDLALKRGMEYAKALDAPLVFAMNGSYCEARFVPNNKELVLNGKEVRGVINEKEVLEFLKVNSNEAWTIPQYVKESREESVDQFKNLNEVLRSEGLTTEVERFVEFSNIMFLKLLYQDDRKSLWDAIKSQPDDRIIDYVNSYVLKQVEDKYGKDIFKPISIKKTHNFRHIINAIDPLVLSTSSMDVKGEVFEYFLEKATLIESDLREYFTPRNIVKTMINLVAPKLKEKIYDPFCGTGGFLVESFNYIKKNNIIKDELDLEMLKNDTFYGREITEISRIAKMNMILNGHINSDIQQINSLKKPDYTQKAMFKGKEIDKVKRFDLVVSSIPFSLNISRKITKDRKTIIENDISPLYYSGIARNSGDAACVLHCLRALKKGGRMALVVPEGFLFRKNSVEVRKFLLSRAKLHSVISLPKGTFLPYTEVKTDILYFTDAHMNNDQENFSFFNTNNIGVTLDNHKRKIKGSNDLKKIESSDIKKVDENPSLQDNILEMGFEIIDLDKVRDNDYNLVGSLYRETKNLSSYPLIKLGDLCHIHTGTTPLRKNEFYWNNGSICWFTLNDLENGEMVYKTKQTITEKALEETTIKLLPVNTVLLSCTATIGKVALAKVPVTTNQQINALIIRDEYKDKILPEFLFYAAKSLEDSLIKISTTQTTKYISSSKLSKVQIPLPPMEEQKKILKSIQKREKEIQKLEQKIGENKKGINQEINKIWESEEETK</sequence>
<dbReference type="GO" id="GO:0009307">
    <property type="term" value="P:DNA restriction-modification system"/>
    <property type="evidence" value="ECO:0007669"/>
    <property type="project" value="UniProtKB-KW"/>
</dbReference>
<evidence type="ECO:0000256" key="8">
    <source>
        <dbReference type="ARBA" id="ARBA00023125"/>
    </source>
</evidence>
<dbReference type="InterPro" id="IPR029063">
    <property type="entry name" value="SAM-dependent_MTases_sf"/>
</dbReference>
<name>A0A1J1E5U3_9FLAO</name>
<keyword evidence="14" id="KW-1185">Reference proteome</keyword>
<dbReference type="Gene3D" id="3.40.50.150">
    <property type="entry name" value="Vaccinia Virus protein VP39"/>
    <property type="match status" value="1"/>
</dbReference>
<dbReference type="KEGG" id="ise:JBKA6_1415"/>
<dbReference type="AlphaFoldDB" id="A0A1J1E5U3"/>
<keyword evidence="5 13" id="KW-0808">Transferase</keyword>
<comment type="similarity">
    <text evidence="1">Belongs to the N(4)/N(6)-methyltransferase family.</text>
</comment>
<dbReference type="Gene3D" id="3.90.1570.30">
    <property type="match status" value="1"/>
</dbReference>
<organism evidence="13 14">
    <name type="scientific">Ichthyobacterium seriolicida</name>
    <dbReference type="NCBI Taxonomy" id="242600"/>
    <lineage>
        <taxon>Bacteria</taxon>
        <taxon>Pseudomonadati</taxon>
        <taxon>Bacteroidota</taxon>
        <taxon>Flavobacteriia</taxon>
        <taxon>Flavobacteriales</taxon>
        <taxon>Ichthyobacteriaceae</taxon>
        <taxon>Ichthyobacterium</taxon>
    </lineage>
</organism>
<protein>
    <recommendedName>
        <fullName evidence="3">site-specific DNA-methyltransferase (adenine-specific)</fullName>
        <ecNumber evidence="3">2.1.1.72</ecNumber>
    </recommendedName>
</protein>
<comment type="similarity">
    <text evidence="2">Belongs to the type-I restriction system S methylase family.</text>
</comment>
<evidence type="ECO:0000259" key="11">
    <source>
        <dbReference type="Pfam" id="PF01420"/>
    </source>
</evidence>
<evidence type="ECO:0000256" key="6">
    <source>
        <dbReference type="ARBA" id="ARBA00022691"/>
    </source>
</evidence>
<dbReference type="GO" id="GO:0009007">
    <property type="term" value="F:site-specific DNA-methyltransferase (adenine-specific) activity"/>
    <property type="evidence" value="ECO:0007669"/>
    <property type="project" value="UniProtKB-EC"/>
</dbReference>
<evidence type="ECO:0000256" key="7">
    <source>
        <dbReference type="ARBA" id="ARBA00022747"/>
    </source>
</evidence>
<dbReference type="InterPro" id="IPR044946">
    <property type="entry name" value="Restrct_endonuc_typeI_TRD_sf"/>
</dbReference>
<dbReference type="Pfam" id="PF01420">
    <property type="entry name" value="Methylase_S"/>
    <property type="match status" value="1"/>
</dbReference>
<feature type="domain" description="DNA methylase adenine-specific" evidence="12">
    <location>
        <begin position="257"/>
        <end position="595"/>
    </location>
</feature>
<dbReference type="EC" id="2.1.1.72" evidence="3"/>
<proteinExistence type="inferred from homology"/>
<dbReference type="SUPFAM" id="SSF53335">
    <property type="entry name" value="S-adenosyl-L-methionine-dependent methyltransferases"/>
    <property type="match status" value="1"/>
</dbReference>
<dbReference type="Pfam" id="PF02384">
    <property type="entry name" value="N6_Mtase"/>
    <property type="match status" value="1"/>
</dbReference>
<dbReference type="REBASE" id="165146">
    <property type="entry name" value="M.IseJBKA6ORF1415P"/>
</dbReference>
<evidence type="ECO:0000256" key="2">
    <source>
        <dbReference type="ARBA" id="ARBA00010923"/>
    </source>
</evidence>
<evidence type="ECO:0000256" key="3">
    <source>
        <dbReference type="ARBA" id="ARBA00011900"/>
    </source>
</evidence>
<evidence type="ECO:0000256" key="5">
    <source>
        <dbReference type="ARBA" id="ARBA00022679"/>
    </source>
</evidence>
<dbReference type="PANTHER" id="PTHR42933:SF4">
    <property type="entry name" value="TYPE I RESTRICTION ENZYME ECOKI METHYLASE SUBUNIT"/>
    <property type="match status" value="1"/>
</dbReference>
<feature type="coiled-coil region" evidence="10">
    <location>
        <begin position="748"/>
        <end position="778"/>
    </location>
</feature>
<dbReference type="InterPro" id="IPR000055">
    <property type="entry name" value="Restrct_endonuc_typeI_TRD"/>
</dbReference>
<evidence type="ECO:0000313" key="14">
    <source>
        <dbReference type="Proteomes" id="UP000243197"/>
    </source>
</evidence>
<gene>
    <name evidence="13" type="ORF">JBKA6_1415</name>
</gene>
<dbReference type="RefSeq" id="WP_096687209.1">
    <property type="nucleotide sequence ID" value="NZ_AP014564.1"/>
</dbReference>
<evidence type="ECO:0000256" key="9">
    <source>
        <dbReference type="ARBA" id="ARBA00047942"/>
    </source>
</evidence>
<feature type="domain" description="Type I restriction modification DNA specificity" evidence="11">
    <location>
        <begin position="602"/>
        <end position="770"/>
    </location>
</feature>
<dbReference type="Proteomes" id="UP000243197">
    <property type="component" value="Chromosome"/>
</dbReference>
<evidence type="ECO:0000259" key="12">
    <source>
        <dbReference type="Pfam" id="PF02384"/>
    </source>
</evidence>
<dbReference type="InterPro" id="IPR003356">
    <property type="entry name" value="DNA_methylase_A-5"/>
</dbReference>
<evidence type="ECO:0000313" key="13">
    <source>
        <dbReference type="EMBL" id="BAV95428.1"/>
    </source>
</evidence>
<dbReference type="InterPro" id="IPR051537">
    <property type="entry name" value="DNA_Adenine_Mtase"/>
</dbReference>
<dbReference type="PRINTS" id="PR00507">
    <property type="entry name" value="N12N6MTFRASE"/>
</dbReference>
<dbReference type="CDD" id="cd17277">
    <property type="entry name" value="RMtype1_M_Cni19672ORF1405P_RMtype11G_Hci611ORFHP_TRD1-CR1_like"/>
    <property type="match status" value="1"/>
</dbReference>
<dbReference type="GO" id="GO:0032259">
    <property type="term" value="P:methylation"/>
    <property type="evidence" value="ECO:0007669"/>
    <property type="project" value="UniProtKB-KW"/>
</dbReference>
<reference evidence="13 14" key="1">
    <citation type="submission" date="2014-03" db="EMBL/GenBank/DDBJ databases">
        <title>complete genome sequence of Flavobacteriaceae bacterium JBKA-6.</title>
        <authorList>
            <person name="Takano T."/>
            <person name="Nakamura Y."/>
            <person name="Takuma S."/>
            <person name="Yasuike M."/>
            <person name="Matsuyama T."/>
            <person name="Sakai T."/>
            <person name="Fujiwara A."/>
            <person name="Kimoto K."/>
            <person name="Fukuda Y."/>
            <person name="Kondo H."/>
            <person name="Hirono I."/>
            <person name="Nakayasu C."/>
        </authorList>
    </citation>
    <scope>NUCLEOTIDE SEQUENCE [LARGE SCALE GENOMIC DNA]</scope>
    <source>
        <strain evidence="13 14">JBKA-6</strain>
    </source>
</reference>
<dbReference type="PANTHER" id="PTHR42933">
    <property type="entry name" value="SLR6095 PROTEIN"/>
    <property type="match status" value="1"/>
</dbReference>
<dbReference type="InterPro" id="IPR038333">
    <property type="entry name" value="T1MK-like_N_sf"/>
</dbReference>
<dbReference type="Gene3D" id="1.20.1260.30">
    <property type="match status" value="1"/>
</dbReference>
<evidence type="ECO:0000256" key="4">
    <source>
        <dbReference type="ARBA" id="ARBA00022603"/>
    </source>
</evidence>
<keyword evidence="7" id="KW-0680">Restriction system</keyword>
<dbReference type="OrthoDB" id="9814572at2"/>
<keyword evidence="4 13" id="KW-0489">Methyltransferase</keyword>
<dbReference type="Gene3D" id="3.90.220.20">
    <property type="entry name" value="DNA methylase specificity domains"/>
    <property type="match status" value="1"/>
</dbReference>
<dbReference type="EMBL" id="AP014564">
    <property type="protein sequence ID" value="BAV95428.1"/>
    <property type="molecule type" value="Genomic_DNA"/>
</dbReference>
<keyword evidence="10" id="KW-0175">Coiled coil</keyword>
<keyword evidence="8" id="KW-0238">DNA-binding</keyword>
<evidence type="ECO:0000256" key="10">
    <source>
        <dbReference type="SAM" id="Coils"/>
    </source>
</evidence>
<dbReference type="GO" id="GO:0003677">
    <property type="term" value="F:DNA binding"/>
    <property type="evidence" value="ECO:0007669"/>
    <property type="project" value="UniProtKB-KW"/>
</dbReference>
<dbReference type="SUPFAM" id="SSF116734">
    <property type="entry name" value="DNA methylase specificity domain"/>
    <property type="match status" value="1"/>
</dbReference>